<dbReference type="EMBL" id="JAUTXU010000049">
    <property type="protein sequence ID" value="KAK3715459.1"/>
    <property type="molecule type" value="Genomic_DNA"/>
</dbReference>
<gene>
    <name evidence="1" type="ORF">LTR37_007187</name>
</gene>
<keyword evidence="2" id="KW-1185">Reference proteome</keyword>
<reference evidence="1" key="1">
    <citation type="submission" date="2023-07" db="EMBL/GenBank/DDBJ databases">
        <title>Black Yeasts Isolated from many extreme environments.</title>
        <authorList>
            <person name="Coleine C."/>
            <person name="Stajich J.E."/>
            <person name="Selbmann L."/>
        </authorList>
    </citation>
    <scope>NUCLEOTIDE SEQUENCE</scope>
    <source>
        <strain evidence="1">CCFEE 5714</strain>
    </source>
</reference>
<organism evidence="1 2">
    <name type="scientific">Vermiconidia calcicola</name>
    <dbReference type="NCBI Taxonomy" id="1690605"/>
    <lineage>
        <taxon>Eukaryota</taxon>
        <taxon>Fungi</taxon>
        <taxon>Dikarya</taxon>
        <taxon>Ascomycota</taxon>
        <taxon>Pezizomycotina</taxon>
        <taxon>Dothideomycetes</taxon>
        <taxon>Dothideomycetidae</taxon>
        <taxon>Mycosphaerellales</taxon>
        <taxon>Extremaceae</taxon>
        <taxon>Vermiconidia</taxon>
    </lineage>
</organism>
<dbReference type="Proteomes" id="UP001281147">
    <property type="component" value="Unassembled WGS sequence"/>
</dbReference>
<proteinExistence type="predicted"/>
<protein>
    <submittedName>
        <fullName evidence="1">Uncharacterized protein</fullName>
    </submittedName>
</protein>
<name>A0ACC3NFM7_9PEZI</name>
<evidence type="ECO:0000313" key="1">
    <source>
        <dbReference type="EMBL" id="KAK3715459.1"/>
    </source>
</evidence>
<evidence type="ECO:0000313" key="2">
    <source>
        <dbReference type="Proteomes" id="UP001281147"/>
    </source>
</evidence>
<comment type="caution">
    <text evidence="1">The sequence shown here is derived from an EMBL/GenBank/DDBJ whole genome shotgun (WGS) entry which is preliminary data.</text>
</comment>
<accession>A0ACC3NFM7</accession>
<sequence length="657" mass="70774">MKFFSFVCGLAVLSNTVLGHAIPSSEEAAISEQLLEKRQGAILPITGPAGAVRPRLEVRQLKAKANQWSLFLLAVKQMQETAQTSKTSWYQISGIHGVPNVDWDGVGKCSDCGNADGYCTHDSILFLGWHRAYVALLEQEMIKAAKNIAGQYPAGTKRTQMQNAANQLRMPYWDWAAKPKAGQPTLPPLITSAQVTVNGPNGNQRIANPLFSYKFTSSSALKYTPFTQWPATLRYPTSNANNAGSDTQKAIAAFDNIRASMQDQVYQMFSTCDEFVEVGADTAGQSSVRCSNSLENIHNTIHTTGGGPKQNGISGGHLTYLATAAFDPLFWLHHTNVDRLFAMWQALWPDSYGGSQVAPHNTWTIAQGTTQNANSPLTPFHRDAAGNFWTTNLVRDTKVFKYTYPEFSNSDGSKSAIAGYVNRLYGPDATATAGSSKRNVARQEDESESTSTTTTTEATTSTSATSTAEPSAAVEITPLRADNGSLYQYVANIQTARYALGGSYTIYLFNGAPASDDPASWILDPNLIGPMGVLAQTGMTADVVATGSVPLTRVLSDQVTGGVLAALSQVLVVPYLKSKLQWRIAGVNGEKIDPETIPDFEISVYASTATPATESELPVWSEFIPLAKVTETKAGGATIQSIESALEAYSLRAKARL</sequence>